<keyword evidence="1" id="KW-0175">Coiled coil</keyword>
<feature type="region of interest" description="Disordered" evidence="2">
    <location>
        <begin position="132"/>
        <end position="180"/>
    </location>
</feature>
<reference evidence="3" key="1">
    <citation type="submission" date="2020-08" db="EMBL/GenBank/DDBJ databases">
        <title>Genome sequencing and assembly of the red palm weevil Rhynchophorus ferrugineus.</title>
        <authorList>
            <person name="Dias G.B."/>
            <person name="Bergman C.M."/>
            <person name="Manee M."/>
        </authorList>
    </citation>
    <scope>NUCLEOTIDE SEQUENCE</scope>
    <source>
        <strain evidence="3">AA-2017</strain>
        <tissue evidence="3">Whole larva</tissue>
    </source>
</reference>
<proteinExistence type="predicted"/>
<dbReference type="AlphaFoldDB" id="A0A834IAG2"/>
<dbReference type="Proteomes" id="UP000625711">
    <property type="component" value="Unassembled WGS sequence"/>
</dbReference>
<name>A0A834IAG2_RHYFE</name>
<feature type="coiled-coil region" evidence="1">
    <location>
        <begin position="67"/>
        <end position="94"/>
    </location>
</feature>
<evidence type="ECO:0000256" key="1">
    <source>
        <dbReference type="SAM" id="Coils"/>
    </source>
</evidence>
<evidence type="ECO:0000313" key="3">
    <source>
        <dbReference type="EMBL" id="KAF7270222.1"/>
    </source>
</evidence>
<protein>
    <submittedName>
        <fullName evidence="3">Uncharacterized protein</fullName>
    </submittedName>
</protein>
<gene>
    <name evidence="3" type="ORF">GWI33_016832</name>
</gene>
<comment type="caution">
    <text evidence="3">The sequence shown here is derived from an EMBL/GenBank/DDBJ whole genome shotgun (WGS) entry which is preliminary data.</text>
</comment>
<organism evidence="3 4">
    <name type="scientific">Rhynchophorus ferrugineus</name>
    <name type="common">Red palm weevil</name>
    <name type="synonym">Curculio ferrugineus</name>
    <dbReference type="NCBI Taxonomy" id="354439"/>
    <lineage>
        <taxon>Eukaryota</taxon>
        <taxon>Metazoa</taxon>
        <taxon>Ecdysozoa</taxon>
        <taxon>Arthropoda</taxon>
        <taxon>Hexapoda</taxon>
        <taxon>Insecta</taxon>
        <taxon>Pterygota</taxon>
        <taxon>Neoptera</taxon>
        <taxon>Endopterygota</taxon>
        <taxon>Coleoptera</taxon>
        <taxon>Polyphaga</taxon>
        <taxon>Cucujiformia</taxon>
        <taxon>Curculionidae</taxon>
        <taxon>Dryophthorinae</taxon>
        <taxon>Rhynchophorus</taxon>
    </lineage>
</organism>
<feature type="compositionally biased region" description="Polar residues" evidence="2">
    <location>
        <begin position="142"/>
        <end position="151"/>
    </location>
</feature>
<dbReference type="EMBL" id="JAACXV010014123">
    <property type="protein sequence ID" value="KAF7270222.1"/>
    <property type="molecule type" value="Genomic_DNA"/>
</dbReference>
<evidence type="ECO:0000313" key="4">
    <source>
        <dbReference type="Proteomes" id="UP000625711"/>
    </source>
</evidence>
<keyword evidence="4" id="KW-1185">Reference proteome</keyword>
<evidence type="ECO:0000256" key="2">
    <source>
        <dbReference type="SAM" id="MobiDB-lite"/>
    </source>
</evidence>
<sequence>MDMDLSDITMENIHLLNKSHVETILRAIFTPSVWLTMSEVSKVQSKYLLLRYLASSDRERFSVSQYIRAELEMLNEFEEDRQLLMAQINSFNDLRLPRHQQRPPSTADDRSVTSSEPYYEFLLDDPSAGVSWYAEDTDSLETDSTPSTSDLAGQPMETDRRGRRRNFTNGSDSDSDSDED</sequence>
<accession>A0A834IAG2</accession>